<keyword evidence="1" id="KW-0443">Lipid metabolism</keyword>
<dbReference type="GO" id="GO:0035336">
    <property type="term" value="P:long-chain fatty-acyl-CoA metabolic process"/>
    <property type="evidence" value="ECO:0007669"/>
    <property type="project" value="TreeGrafter"/>
</dbReference>
<evidence type="ECO:0000256" key="1">
    <source>
        <dbReference type="RuleBase" id="RU363097"/>
    </source>
</evidence>
<comment type="similarity">
    <text evidence="1">Belongs to the fatty acyl-CoA reductase family.</text>
</comment>
<feature type="domain" description="Thioester reductase (TE)" evidence="2">
    <location>
        <begin position="111"/>
        <end position="250"/>
    </location>
</feature>
<dbReference type="GO" id="GO:0080019">
    <property type="term" value="F:alcohol-forming very long-chain fatty acyl-CoA reductase activity"/>
    <property type="evidence" value="ECO:0007669"/>
    <property type="project" value="InterPro"/>
</dbReference>
<evidence type="ECO:0000313" key="4">
    <source>
        <dbReference type="Proteomes" id="UP001153709"/>
    </source>
</evidence>
<sequence length="255" mass="28700">MRVDLLTSSFASYTALVIHTLSDPIEGFTDNFNGPNGLITAVGTDNMTIADFYKGKNVFITGGTGFLGQALIEKLLRSCPDVGTIYLLLRSKKNDTARQRIEKLKNLPVRLSESDRKLLIDNVNIIYHSAASVRFDDFLKDAILLNVRGTREVAKLALELKNISVLVHISTTYCNCDRFLIEEKLYPSHGNWEEAIRLAEECDEQILKVLSEKYISPMPNTYTYAKQLGEQVINDMCNKKIPTMIVRPSIGEYIS</sequence>
<proteinExistence type="inferred from homology"/>
<dbReference type="EC" id="1.2.1.84" evidence="1"/>
<evidence type="ECO:0000259" key="2">
    <source>
        <dbReference type="Pfam" id="PF07993"/>
    </source>
</evidence>
<dbReference type="SUPFAM" id="SSF51735">
    <property type="entry name" value="NAD(P)-binding Rossmann-fold domains"/>
    <property type="match status" value="1"/>
</dbReference>
<name>A0A9N9T4Q4_DIABA</name>
<keyword evidence="4" id="KW-1185">Reference proteome</keyword>
<dbReference type="PANTHER" id="PTHR11011:SF24">
    <property type="entry name" value="FATTY ACYL-COA REDUCTASE"/>
    <property type="match status" value="1"/>
</dbReference>
<dbReference type="InterPro" id="IPR036291">
    <property type="entry name" value="NAD(P)-bd_dom_sf"/>
</dbReference>
<gene>
    <name evidence="3" type="ORF">DIABBA_LOCUS11589</name>
</gene>
<dbReference type="InterPro" id="IPR013120">
    <property type="entry name" value="FAR_NAD-bd"/>
</dbReference>
<dbReference type="Gene3D" id="3.40.50.720">
    <property type="entry name" value="NAD(P)-binding Rossmann-like Domain"/>
    <property type="match status" value="1"/>
</dbReference>
<dbReference type="Proteomes" id="UP001153709">
    <property type="component" value="Chromosome 8"/>
</dbReference>
<evidence type="ECO:0000313" key="3">
    <source>
        <dbReference type="EMBL" id="CAG9838746.1"/>
    </source>
</evidence>
<dbReference type="InterPro" id="IPR026055">
    <property type="entry name" value="FAR"/>
</dbReference>
<dbReference type="GO" id="GO:0102965">
    <property type="term" value="F:alcohol-forming long-chain fatty acyl-CoA reductase activity"/>
    <property type="evidence" value="ECO:0007669"/>
    <property type="project" value="UniProtKB-EC"/>
</dbReference>
<dbReference type="PANTHER" id="PTHR11011">
    <property type="entry name" value="MALE STERILITY PROTEIN 2-RELATED"/>
    <property type="match status" value="1"/>
</dbReference>
<dbReference type="GO" id="GO:0005777">
    <property type="term" value="C:peroxisome"/>
    <property type="evidence" value="ECO:0007669"/>
    <property type="project" value="TreeGrafter"/>
</dbReference>
<feature type="domain" description="Thioester reductase (TE)" evidence="2">
    <location>
        <begin position="60"/>
        <end position="105"/>
    </location>
</feature>
<dbReference type="OrthoDB" id="429813at2759"/>
<keyword evidence="1" id="KW-0521">NADP</keyword>
<dbReference type="Pfam" id="PF07993">
    <property type="entry name" value="NAD_binding_4"/>
    <property type="match status" value="2"/>
</dbReference>
<protein>
    <recommendedName>
        <fullName evidence="1">Fatty acyl-CoA reductase</fullName>
        <ecNumber evidence="1">1.2.1.84</ecNumber>
    </recommendedName>
</protein>
<reference evidence="3" key="1">
    <citation type="submission" date="2022-01" db="EMBL/GenBank/DDBJ databases">
        <authorList>
            <person name="King R."/>
        </authorList>
    </citation>
    <scope>NUCLEOTIDE SEQUENCE</scope>
</reference>
<keyword evidence="1" id="KW-0560">Oxidoreductase</keyword>
<comment type="catalytic activity">
    <reaction evidence="1">
        <text>a long-chain fatty acyl-CoA + 2 NADPH + 2 H(+) = a long-chain primary fatty alcohol + 2 NADP(+) + CoA</text>
        <dbReference type="Rhea" id="RHEA:52716"/>
        <dbReference type="ChEBI" id="CHEBI:15378"/>
        <dbReference type="ChEBI" id="CHEBI:57287"/>
        <dbReference type="ChEBI" id="CHEBI:57783"/>
        <dbReference type="ChEBI" id="CHEBI:58349"/>
        <dbReference type="ChEBI" id="CHEBI:77396"/>
        <dbReference type="ChEBI" id="CHEBI:83139"/>
        <dbReference type="EC" id="1.2.1.84"/>
    </reaction>
</comment>
<organism evidence="3 4">
    <name type="scientific">Diabrotica balteata</name>
    <name type="common">Banded cucumber beetle</name>
    <dbReference type="NCBI Taxonomy" id="107213"/>
    <lineage>
        <taxon>Eukaryota</taxon>
        <taxon>Metazoa</taxon>
        <taxon>Ecdysozoa</taxon>
        <taxon>Arthropoda</taxon>
        <taxon>Hexapoda</taxon>
        <taxon>Insecta</taxon>
        <taxon>Pterygota</taxon>
        <taxon>Neoptera</taxon>
        <taxon>Endopterygota</taxon>
        <taxon>Coleoptera</taxon>
        <taxon>Polyphaga</taxon>
        <taxon>Cucujiformia</taxon>
        <taxon>Chrysomeloidea</taxon>
        <taxon>Chrysomelidae</taxon>
        <taxon>Galerucinae</taxon>
        <taxon>Diabroticina</taxon>
        <taxon>Diabroticites</taxon>
        <taxon>Diabrotica</taxon>
    </lineage>
</organism>
<dbReference type="AlphaFoldDB" id="A0A9N9T4Q4"/>
<keyword evidence="1" id="KW-0444">Lipid biosynthesis</keyword>
<accession>A0A9N9T4Q4</accession>
<dbReference type="EMBL" id="OU898283">
    <property type="protein sequence ID" value="CAG9838746.1"/>
    <property type="molecule type" value="Genomic_DNA"/>
</dbReference>
<comment type="function">
    <text evidence="1">Catalyzes the reduction of fatty acyl-CoA to fatty alcohols.</text>
</comment>